<evidence type="ECO:0000256" key="1">
    <source>
        <dbReference type="ARBA" id="ARBA00004496"/>
    </source>
</evidence>
<dbReference type="KEGG" id="acou:A5CBH24_22520"/>
<evidence type="ECO:0000256" key="3">
    <source>
        <dbReference type="ARBA" id="ARBA00022723"/>
    </source>
</evidence>
<reference evidence="7" key="1">
    <citation type="submission" date="2019-06" db="EMBL/GenBank/DDBJ databases">
        <title>Alistipes onderdonkii subsp. vulgaris subsp. nov., Alistipes dispar sp. nov. and Alistipes communis sp. nov., isolated from human faeces, and creation of Alistipes onderdonkii subsp. onderdonkii subsp. nov.</title>
        <authorList>
            <person name="Sakamoto M."/>
            <person name="Ikeyama N."/>
            <person name="Ogata Y."/>
            <person name="Suda W."/>
            <person name="Iino T."/>
            <person name="Hattori M."/>
            <person name="Ohkuma M."/>
        </authorList>
    </citation>
    <scope>NUCLEOTIDE SEQUENCE [LARGE SCALE GENOMIC DNA]</scope>
    <source>
        <strain evidence="7">5CBH24</strain>
    </source>
</reference>
<dbReference type="Proteomes" id="UP000318946">
    <property type="component" value="Chromosome"/>
</dbReference>
<comment type="subcellular location">
    <subcellularLocation>
        <location evidence="1">Cytoplasm</location>
    </subcellularLocation>
</comment>
<dbReference type="GO" id="GO:0046872">
    <property type="term" value="F:metal ion binding"/>
    <property type="evidence" value="ECO:0007669"/>
    <property type="project" value="UniProtKB-KW"/>
</dbReference>
<feature type="domain" description="Hemerythrin-like" evidence="5">
    <location>
        <begin position="82"/>
        <end position="221"/>
    </location>
</feature>
<evidence type="ECO:0000256" key="4">
    <source>
        <dbReference type="ARBA" id="ARBA00023004"/>
    </source>
</evidence>
<dbReference type="GO" id="GO:0005737">
    <property type="term" value="C:cytoplasm"/>
    <property type="evidence" value="ECO:0007669"/>
    <property type="project" value="UniProtKB-SubCell"/>
</dbReference>
<dbReference type="Gene3D" id="1.20.120.520">
    <property type="entry name" value="nmb1532 protein domain like"/>
    <property type="match status" value="1"/>
</dbReference>
<protein>
    <submittedName>
        <fullName evidence="6">Cation-binding protein</fullName>
    </submittedName>
</protein>
<dbReference type="AlphaFoldDB" id="A0A4Y1WXG8"/>
<evidence type="ECO:0000313" key="7">
    <source>
        <dbReference type="Proteomes" id="UP000318946"/>
    </source>
</evidence>
<evidence type="ECO:0000256" key="2">
    <source>
        <dbReference type="ARBA" id="ARBA00022490"/>
    </source>
</evidence>
<dbReference type="InterPro" id="IPR012312">
    <property type="entry name" value="Hemerythrin-like"/>
</dbReference>
<sequence>MHRLGKYTASDRMSDLVCGNYHILLIMSRFGIALGFGDRTVDEVCCQSGVDTATFLAVVNLLYDEGTTTVDCRNVSLEAFLRYLHNSHDYFLQYRLPDIRRKLSEAVACGRDGIAEAIIRFFDDYAAEVHKHMMYEEETVFPYVRQLLTGECPAGYDIETFHRQHDQIEAKLTELKNILIKYYPASESCGKEMNGVLFDIFLCESELASHNDLENRLFIPAVAEVERKIRDAR</sequence>
<keyword evidence="2" id="KW-0963">Cytoplasm</keyword>
<name>A0A4Y1WXG8_9BACT</name>
<organism evidence="6 7">
    <name type="scientific">Alistipes communis</name>
    <dbReference type="NCBI Taxonomy" id="2585118"/>
    <lineage>
        <taxon>Bacteria</taxon>
        <taxon>Pseudomonadati</taxon>
        <taxon>Bacteroidota</taxon>
        <taxon>Bacteroidia</taxon>
        <taxon>Bacteroidales</taxon>
        <taxon>Rikenellaceae</taxon>
        <taxon>Alistipes</taxon>
    </lineage>
</organism>
<gene>
    <name evidence="6" type="ORF">A5CBH24_22520</name>
</gene>
<dbReference type="Pfam" id="PF01814">
    <property type="entry name" value="Hemerythrin"/>
    <property type="match status" value="1"/>
</dbReference>
<evidence type="ECO:0000259" key="5">
    <source>
        <dbReference type="Pfam" id="PF01814"/>
    </source>
</evidence>
<keyword evidence="7" id="KW-1185">Reference proteome</keyword>
<dbReference type="PANTHER" id="PTHR36438">
    <property type="entry name" value="IRON-SULFUR CLUSTER REPAIR PROTEIN YTFE"/>
    <property type="match status" value="1"/>
</dbReference>
<dbReference type="InterPro" id="IPR019903">
    <property type="entry name" value="RIC_family"/>
</dbReference>
<accession>A0A4Y1WXG8</accession>
<dbReference type="OrthoDB" id="937463at2"/>
<dbReference type="PANTHER" id="PTHR36438:SF1">
    <property type="entry name" value="IRON-SULFUR CLUSTER REPAIR PROTEIN YTFE"/>
    <property type="match status" value="1"/>
</dbReference>
<proteinExistence type="predicted"/>
<keyword evidence="3" id="KW-0479">Metal-binding</keyword>
<evidence type="ECO:0000313" key="6">
    <source>
        <dbReference type="EMBL" id="BBL04939.1"/>
    </source>
</evidence>
<dbReference type="EMBL" id="AP019735">
    <property type="protein sequence ID" value="BBL04939.1"/>
    <property type="molecule type" value="Genomic_DNA"/>
</dbReference>
<keyword evidence="4" id="KW-0408">Iron</keyword>